<name>A0ABD0KNQ3_9CAEN</name>
<protein>
    <submittedName>
        <fullName evidence="1">Uncharacterized protein</fullName>
    </submittedName>
</protein>
<dbReference type="Proteomes" id="UP001519460">
    <property type="component" value="Unassembled WGS sequence"/>
</dbReference>
<organism evidence="1 2">
    <name type="scientific">Batillaria attramentaria</name>
    <dbReference type="NCBI Taxonomy" id="370345"/>
    <lineage>
        <taxon>Eukaryota</taxon>
        <taxon>Metazoa</taxon>
        <taxon>Spiralia</taxon>
        <taxon>Lophotrochozoa</taxon>
        <taxon>Mollusca</taxon>
        <taxon>Gastropoda</taxon>
        <taxon>Caenogastropoda</taxon>
        <taxon>Sorbeoconcha</taxon>
        <taxon>Cerithioidea</taxon>
        <taxon>Batillariidae</taxon>
        <taxon>Batillaria</taxon>
    </lineage>
</organism>
<dbReference type="EMBL" id="JACVVK020000149">
    <property type="protein sequence ID" value="KAK7488547.1"/>
    <property type="molecule type" value="Genomic_DNA"/>
</dbReference>
<reference evidence="1 2" key="1">
    <citation type="journal article" date="2023" name="Sci. Data">
        <title>Genome assembly of the Korean intertidal mud-creeper Batillaria attramentaria.</title>
        <authorList>
            <person name="Patra A.K."/>
            <person name="Ho P.T."/>
            <person name="Jun S."/>
            <person name="Lee S.J."/>
            <person name="Kim Y."/>
            <person name="Won Y.J."/>
        </authorList>
    </citation>
    <scope>NUCLEOTIDE SEQUENCE [LARGE SCALE GENOMIC DNA]</scope>
    <source>
        <strain evidence="1">Wonlab-2016</strain>
    </source>
</reference>
<evidence type="ECO:0000313" key="1">
    <source>
        <dbReference type="EMBL" id="KAK7488547.1"/>
    </source>
</evidence>
<keyword evidence="2" id="KW-1185">Reference proteome</keyword>
<comment type="caution">
    <text evidence="1">The sequence shown here is derived from an EMBL/GenBank/DDBJ whole genome shotgun (WGS) entry which is preliminary data.</text>
</comment>
<accession>A0ABD0KNQ3</accession>
<gene>
    <name evidence="1" type="ORF">BaRGS_00020164</name>
</gene>
<dbReference type="AlphaFoldDB" id="A0ABD0KNQ3"/>
<sequence length="103" mass="10874">MFTAGQSQGGFHSTLQLLFRALAPLNGTGLSVVIEAERQGGGHCAGGMSVRLQSYLEVPREKADSVKSFLAIKEPVECSLCQPRDGLELATTTTILVLEPGSV</sequence>
<proteinExistence type="predicted"/>
<evidence type="ECO:0000313" key="2">
    <source>
        <dbReference type="Proteomes" id="UP001519460"/>
    </source>
</evidence>